<dbReference type="Proteomes" id="UP000009080">
    <property type="component" value="Chromosome"/>
</dbReference>
<evidence type="ECO:0000313" key="8">
    <source>
        <dbReference type="Proteomes" id="UP000009080"/>
    </source>
</evidence>
<accession>C5BKN1</accession>
<dbReference type="Gene3D" id="3.40.50.410">
    <property type="entry name" value="von Willebrand factor, type A domain"/>
    <property type="match status" value="1"/>
</dbReference>
<keyword evidence="8" id="KW-1185">Reference proteome</keyword>
<evidence type="ECO:0000259" key="6">
    <source>
        <dbReference type="PROSITE" id="PS50234"/>
    </source>
</evidence>
<evidence type="ECO:0000256" key="3">
    <source>
        <dbReference type="ARBA" id="ARBA00022801"/>
    </source>
</evidence>
<dbReference type="KEGG" id="ttu:TERTU_0017"/>
<dbReference type="CDD" id="cd00198">
    <property type="entry name" value="vWFA"/>
    <property type="match status" value="1"/>
</dbReference>
<dbReference type="GO" id="GO:0008270">
    <property type="term" value="F:zinc ion binding"/>
    <property type="evidence" value="ECO:0007669"/>
    <property type="project" value="InterPro"/>
</dbReference>
<dbReference type="GO" id="GO:0004222">
    <property type="term" value="F:metalloendopeptidase activity"/>
    <property type="evidence" value="ECO:0007669"/>
    <property type="project" value="InterPro"/>
</dbReference>
<dbReference type="InterPro" id="IPR002035">
    <property type="entry name" value="VWF_A"/>
</dbReference>
<evidence type="ECO:0000256" key="4">
    <source>
        <dbReference type="ARBA" id="ARBA00022833"/>
    </source>
</evidence>
<dbReference type="InterPro" id="IPR001818">
    <property type="entry name" value="Pept_M10_metallopeptidase"/>
</dbReference>
<dbReference type="PROSITE" id="PS50234">
    <property type="entry name" value="VWFA"/>
    <property type="match status" value="1"/>
</dbReference>
<keyword evidence="5" id="KW-0732">Signal</keyword>
<evidence type="ECO:0000313" key="7">
    <source>
        <dbReference type="EMBL" id="ACR11171.1"/>
    </source>
</evidence>
<protein>
    <submittedName>
        <fullName evidence="7">Matrixin family protein</fullName>
    </submittedName>
</protein>
<dbReference type="Gene3D" id="3.40.390.10">
    <property type="entry name" value="Collagenase (Catalytic Domain)"/>
    <property type="match status" value="1"/>
</dbReference>
<dbReference type="PANTHER" id="PTHR10579">
    <property type="entry name" value="CALCIUM-ACTIVATED CHLORIDE CHANNEL REGULATOR"/>
    <property type="match status" value="1"/>
</dbReference>
<name>C5BKN1_TERTT</name>
<feature type="chain" id="PRO_5002948662" evidence="5">
    <location>
        <begin position="33"/>
        <end position="877"/>
    </location>
</feature>
<sequence length="877" mass="94442">MNRNGRNHQRGLLGSALLLPVLYSSLPQSAWAADNIEIPNLAETAIHERRWVPAAYPMEWVLNENGVTNNATPISIADAEAELTAAFQAWENVPEAVISASYGGTTSTSDLGCDLENIVTWDDSAFGFSATTIAVGWTFVYQGPPLIISDVNRDIGCGDLDPGIYPNGSQLPTGAIFDADMIWNDTNFNYSTTPNSTPNVHDIRAVATHEFGHLFGVSHTSMVFSGNSPATMYPAVSSTSVTWQNNVRSLEADDEMAAARSNPGMGFYPTGTAPWTTGSISGRVRQINGTAAQGVRVWAYNTADLSAPVYEAFTATQFDAEAGVSSGEYEFRGVPAGSYYVCIVPWGVNVPNADLDNTGRYNLSTLNGSGNTGFATECYDDAPAGMASPDFSEIDRLREVDVATGETTPNINFVTGAQNTDVVLVMDRSGSMNLSSAPDPSVSKMDALKYAANVFMDFLDLDAGHRAGLVQFHEVVVPFSPAFNLQPVNAASLSAAQTAINSMTAGGMTNIIDGVNEGIAQLTTAVDPSDRQIMLLLTDGLHNRPVGTSVTDITAPLLASEVTLYSVGFGTSTNEAELTPLALSTGGVHLENKDVSDLQLRKHFLSIAASAADSTTLIDPHYDLAPGESAVLDVPVLKSERDLTFAVMWSEPDPDRFDISLRSPRGCTIATRLNKPGVQIRKGDTHRLVNVKLPYKCMFRDDHAGEWKVIVSSPKESNHKETSGVDIAVYGDSTTHIFAQARMTEDYPAVEAKIVANGEIVKEARMTAEIILAAWPTGDSEAEDYYCSEGKQGNKRCRNKPVEPPLEERIKTIELNDYGSDVDRKKGDGIYSAILPTELPGSYQVRVIADYSDDSGKGKREVLTSYYFDGKQIVVAK</sequence>
<dbReference type="eggNOG" id="COG2304">
    <property type="taxonomic scope" value="Bacteria"/>
</dbReference>
<dbReference type="GO" id="GO:0031012">
    <property type="term" value="C:extracellular matrix"/>
    <property type="evidence" value="ECO:0007669"/>
    <property type="project" value="InterPro"/>
</dbReference>
<dbReference type="PANTHER" id="PTHR10579:SF43">
    <property type="entry name" value="ZINC FINGER (C3HC4-TYPE RING FINGER) FAMILY PROTEIN"/>
    <property type="match status" value="1"/>
</dbReference>
<feature type="signal peptide" evidence="5">
    <location>
        <begin position="1"/>
        <end position="32"/>
    </location>
</feature>
<evidence type="ECO:0000256" key="2">
    <source>
        <dbReference type="ARBA" id="ARBA00022723"/>
    </source>
</evidence>
<keyword evidence="3" id="KW-0378">Hydrolase</keyword>
<keyword evidence="2" id="KW-0479">Metal-binding</keyword>
<dbReference type="NCBIfam" id="NF041940">
    <property type="entry name" value="choice_anch_X"/>
    <property type="match status" value="1"/>
</dbReference>
<dbReference type="GO" id="GO:0006508">
    <property type="term" value="P:proteolysis"/>
    <property type="evidence" value="ECO:0007669"/>
    <property type="project" value="UniProtKB-KW"/>
</dbReference>
<dbReference type="InterPro" id="IPR051266">
    <property type="entry name" value="CLCR"/>
</dbReference>
<dbReference type="InterPro" id="IPR024079">
    <property type="entry name" value="MetalloPept_cat_dom_sf"/>
</dbReference>
<evidence type="ECO:0000256" key="5">
    <source>
        <dbReference type="SAM" id="SignalP"/>
    </source>
</evidence>
<dbReference type="OrthoDB" id="8481600at2"/>
<dbReference type="SUPFAM" id="SSF53300">
    <property type="entry name" value="vWA-like"/>
    <property type="match status" value="1"/>
</dbReference>
<dbReference type="EMBL" id="CP001614">
    <property type="protein sequence ID" value="ACR11171.1"/>
    <property type="molecule type" value="Genomic_DNA"/>
</dbReference>
<feature type="domain" description="VWFA" evidence="6">
    <location>
        <begin position="421"/>
        <end position="608"/>
    </location>
</feature>
<organism evidence="7 8">
    <name type="scientific">Teredinibacter turnerae (strain ATCC 39867 / T7901)</name>
    <dbReference type="NCBI Taxonomy" id="377629"/>
    <lineage>
        <taxon>Bacteria</taxon>
        <taxon>Pseudomonadati</taxon>
        <taxon>Pseudomonadota</taxon>
        <taxon>Gammaproteobacteria</taxon>
        <taxon>Cellvibrionales</taxon>
        <taxon>Cellvibrionaceae</taxon>
        <taxon>Teredinibacter</taxon>
    </lineage>
</organism>
<dbReference type="STRING" id="377629.TERTU_0017"/>
<reference evidence="7 8" key="1">
    <citation type="journal article" date="2009" name="PLoS ONE">
        <title>The complete genome of Teredinibacter turnerae T7901: an intracellular endosymbiont of marine wood-boring bivalves (shipworms).</title>
        <authorList>
            <person name="Yang J.C."/>
            <person name="Madupu R."/>
            <person name="Durkin A.S."/>
            <person name="Ekborg N.A."/>
            <person name="Pedamallu C.S."/>
            <person name="Hostetler J.B."/>
            <person name="Radune D."/>
            <person name="Toms B.S."/>
            <person name="Henrissat B."/>
            <person name="Coutinho P.M."/>
            <person name="Schwarz S."/>
            <person name="Field L."/>
            <person name="Trindade-Silva A.E."/>
            <person name="Soares C.A.G."/>
            <person name="Elshahawi S."/>
            <person name="Hanora A."/>
            <person name="Schmidt E.W."/>
            <person name="Haygood M.G."/>
            <person name="Posfai J."/>
            <person name="Benner J."/>
            <person name="Madinger C."/>
            <person name="Nove J."/>
            <person name="Anton B."/>
            <person name="Chaudhary K."/>
            <person name="Foster J."/>
            <person name="Holman A."/>
            <person name="Kumar S."/>
            <person name="Lessard P.A."/>
            <person name="Luyten Y.A."/>
            <person name="Slatko B."/>
            <person name="Wood N."/>
            <person name="Wu B."/>
            <person name="Teplitski M."/>
            <person name="Mougous J.D."/>
            <person name="Ward N."/>
            <person name="Eisen J.A."/>
            <person name="Badger J.H."/>
            <person name="Distel D.L."/>
        </authorList>
    </citation>
    <scope>NUCLEOTIDE SEQUENCE [LARGE SCALE GENOMIC DNA]</scope>
    <source>
        <strain evidence="8">ATCC 39867 / T7901</strain>
    </source>
</reference>
<dbReference type="Pfam" id="PF00092">
    <property type="entry name" value="VWA"/>
    <property type="match status" value="1"/>
</dbReference>
<evidence type="ECO:0000256" key="1">
    <source>
        <dbReference type="ARBA" id="ARBA00022670"/>
    </source>
</evidence>
<gene>
    <name evidence="7" type="ordered locus">TERTU_0017</name>
</gene>
<dbReference type="SUPFAM" id="SSF55486">
    <property type="entry name" value="Metalloproteases ('zincins'), catalytic domain"/>
    <property type="match status" value="1"/>
</dbReference>
<keyword evidence="4" id="KW-0862">Zinc</keyword>
<dbReference type="HOGENOM" id="CLU_327866_0_0_6"/>
<dbReference type="AlphaFoldDB" id="C5BKN1"/>
<dbReference type="Pfam" id="PF00413">
    <property type="entry name" value="Peptidase_M10"/>
    <property type="match status" value="1"/>
</dbReference>
<dbReference type="SMART" id="SM00327">
    <property type="entry name" value="VWA"/>
    <property type="match status" value="1"/>
</dbReference>
<keyword evidence="1" id="KW-0645">Protease</keyword>
<dbReference type="InterPro" id="IPR036465">
    <property type="entry name" value="vWFA_dom_sf"/>
</dbReference>
<proteinExistence type="predicted"/>